<reference evidence="3" key="1">
    <citation type="submission" date="2018-04" db="EMBL/GenBank/DDBJ databases">
        <title>Whole genome sequencing of Hypsizygus marmoreus.</title>
        <authorList>
            <person name="Choi I.-G."/>
            <person name="Min B."/>
            <person name="Kim J.-G."/>
            <person name="Kim S."/>
            <person name="Oh Y.-L."/>
            <person name="Kong W.-S."/>
            <person name="Park H."/>
            <person name="Jeong J."/>
            <person name="Song E.-S."/>
        </authorList>
    </citation>
    <scope>NUCLEOTIDE SEQUENCE [LARGE SCALE GENOMIC DNA]</scope>
    <source>
        <strain evidence="3">51987-8</strain>
    </source>
</reference>
<comment type="caution">
    <text evidence="3">The sequence shown here is derived from an EMBL/GenBank/DDBJ whole genome shotgun (WGS) entry which is preliminary data.</text>
</comment>
<feature type="chain" id="PRO_5016746535" evidence="2">
    <location>
        <begin position="27"/>
        <end position="295"/>
    </location>
</feature>
<dbReference type="OrthoDB" id="3034444at2759"/>
<sequence>MHLSAPPLLSNLLLIALSCPWGRVNAECLRGDGPTAFPRDGSAVLTLDWAQIWSSGSGQLRNEAYELTSRNPENATGPALEGIVSQFNETHFGDKPSFARWIALFNCENQIATADLISNAARLGAQAILAYSDTFKYCVTTGDKPPSPIPIYTVSGPGGSFGAWLDRLFPTSSDLSANLPYYNSTQFDAAADQAEHDLRLLDGGSPPGSLTPGTLLGRFFRNVTFGTTPLSDPSTTPAAWISKASTDSLIPTTTPETSLGTQASAACIAHPFYGYSTILLTGNLLFAITIISLIV</sequence>
<evidence type="ECO:0000313" key="3">
    <source>
        <dbReference type="EMBL" id="RDB20034.1"/>
    </source>
</evidence>
<name>A0A369JKW0_HYPMA</name>
<keyword evidence="1" id="KW-1133">Transmembrane helix</keyword>
<keyword evidence="1" id="KW-0812">Transmembrane</keyword>
<keyword evidence="1" id="KW-0472">Membrane</keyword>
<accession>A0A369JKW0</accession>
<feature type="signal peptide" evidence="2">
    <location>
        <begin position="1"/>
        <end position="26"/>
    </location>
</feature>
<dbReference type="InParanoid" id="A0A369JKW0"/>
<keyword evidence="4" id="KW-1185">Reference proteome</keyword>
<keyword evidence="2" id="KW-0732">Signal</keyword>
<protein>
    <submittedName>
        <fullName evidence="3">Uncharacterized protein</fullName>
    </submittedName>
</protein>
<dbReference type="AlphaFoldDB" id="A0A369JKW0"/>
<evidence type="ECO:0000256" key="1">
    <source>
        <dbReference type="SAM" id="Phobius"/>
    </source>
</evidence>
<evidence type="ECO:0000256" key="2">
    <source>
        <dbReference type="SAM" id="SignalP"/>
    </source>
</evidence>
<feature type="transmembrane region" description="Helical" evidence="1">
    <location>
        <begin position="272"/>
        <end position="294"/>
    </location>
</feature>
<dbReference type="Proteomes" id="UP000076154">
    <property type="component" value="Unassembled WGS sequence"/>
</dbReference>
<organism evidence="3 4">
    <name type="scientific">Hypsizygus marmoreus</name>
    <name type="common">White beech mushroom</name>
    <name type="synonym">Agaricus marmoreus</name>
    <dbReference type="NCBI Taxonomy" id="39966"/>
    <lineage>
        <taxon>Eukaryota</taxon>
        <taxon>Fungi</taxon>
        <taxon>Dikarya</taxon>
        <taxon>Basidiomycota</taxon>
        <taxon>Agaricomycotina</taxon>
        <taxon>Agaricomycetes</taxon>
        <taxon>Agaricomycetidae</taxon>
        <taxon>Agaricales</taxon>
        <taxon>Tricholomatineae</taxon>
        <taxon>Lyophyllaceae</taxon>
        <taxon>Hypsizygus</taxon>
    </lineage>
</organism>
<proteinExistence type="predicted"/>
<gene>
    <name evidence="3" type="ORF">Hypma_012985</name>
</gene>
<dbReference type="EMBL" id="LUEZ02000071">
    <property type="protein sequence ID" value="RDB20034.1"/>
    <property type="molecule type" value="Genomic_DNA"/>
</dbReference>
<evidence type="ECO:0000313" key="4">
    <source>
        <dbReference type="Proteomes" id="UP000076154"/>
    </source>
</evidence>